<organism evidence="3 4">
    <name type="scientific">Triparma columacea</name>
    <dbReference type="NCBI Taxonomy" id="722753"/>
    <lineage>
        <taxon>Eukaryota</taxon>
        <taxon>Sar</taxon>
        <taxon>Stramenopiles</taxon>
        <taxon>Ochrophyta</taxon>
        <taxon>Bolidophyceae</taxon>
        <taxon>Parmales</taxon>
        <taxon>Triparmaceae</taxon>
        <taxon>Triparma</taxon>
    </lineage>
</organism>
<sequence>MNEELVREQLTILVASLDKLKGQVKRYRHERNIAREKLTNQENIESRAEQYRSEMVEAKQMLKKREIENESLKNELTLSREREKDLLLKVDESQAGIINLHKELKRLLKIERIHDIEQRSLSPTRHLNPQSASLELKVLSMLQSTRKRMTEFKDSSSARGEEVGEQMKDLRSSLSPSPTRKSFTIESLASSNPEDLVEKDEVGELEGSVEREINRSILGIDETLNAPEGESEESCNFVLSSIGSLMSEKRLMSASMGSWVGGEGIGSLMSEKKRMNSSTGNILERRQLDASILVFDDHDDDDDMEGEASSDIELIMR</sequence>
<evidence type="ECO:0000256" key="2">
    <source>
        <dbReference type="SAM" id="MobiDB-lite"/>
    </source>
</evidence>
<proteinExistence type="predicted"/>
<feature type="coiled-coil region" evidence="1">
    <location>
        <begin position="17"/>
        <end position="82"/>
    </location>
</feature>
<gene>
    <name evidence="3" type="ORF">TrCOL_g6929</name>
</gene>
<dbReference type="AlphaFoldDB" id="A0A9W7GFM6"/>
<evidence type="ECO:0000313" key="3">
    <source>
        <dbReference type="EMBL" id="GMI42984.1"/>
    </source>
</evidence>
<protein>
    <submittedName>
        <fullName evidence="3">Uncharacterized protein</fullName>
    </submittedName>
</protein>
<feature type="region of interest" description="Disordered" evidence="2">
    <location>
        <begin position="297"/>
        <end position="317"/>
    </location>
</feature>
<feature type="region of interest" description="Disordered" evidence="2">
    <location>
        <begin position="147"/>
        <end position="182"/>
    </location>
</feature>
<reference evidence="4" key="1">
    <citation type="journal article" date="2023" name="Commun. Biol.">
        <title>Genome analysis of Parmales, the sister group of diatoms, reveals the evolutionary specialization of diatoms from phago-mixotrophs to photoautotrophs.</title>
        <authorList>
            <person name="Ban H."/>
            <person name="Sato S."/>
            <person name="Yoshikawa S."/>
            <person name="Yamada K."/>
            <person name="Nakamura Y."/>
            <person name="Ichinomiya M."/>
            <person name="Sato N."/>
            <person name="Blanc-Mathieu R."/>
            <person name="Endo H."/>
            <person name="Kuwata A."/>
            <person name="Ogata H."/>
        </authorList>
    </citation>
    <scope>NUCLEOTIDE SEQUENCE [LARGE SCALE GENOMIC DNA]</scope>
</reference>
<feature type="compositionally biased region" description="Acidic residues" evidence="2">
    <location>
        <begin position="297"/>
        <end position="310"/>
    </location>
</feature>
<comment type="caution">
    <text evidence="3">The sequence shown here is derived from an EMBL/GenBank/DDBJ whole genome shotgun (WGS) entry which is preliminary data.</text>
</comment>
<feature type="compositionally biased region" description="Basic and acidic residues" evidence="2">
    <location>
        <begin position="148"/>
        <end position="171"/>
    </location>
</feature>
<keyword evidence="4" id="KW-1185">Reference proteome</keyword>
<keyword evidence="1" id="KW-0175">Coiled coil</keyword>
<evidence type="ECO:0000313" key="4">
    <source>
        <dbReference type="Proteomes" id="UP001165065"/>
    </source>
</evidence>
<feature type="compositionally biased region" description="Polar residues" evidence="2">
    <location>
        <begin position="172"/>
        <end position="182"/>
    </location>
</feature>
<dbReference type="EMBL" id="BRYA01000186">
    <property type="protein sequence ID" value="GMI42984.1"/>
    <property type="molecule type" value="Genomic_DNA"/>
</dbReference>
<name>A0A9W7GFM6_9STRA</name>
<evidence type="ECO:0000256" key="1">
    <source>
        <dbReference type="SAM" id="Coils"/>
    </source>
</evidence>
<accession>A0A9W7GFM6</accession>
<dbReference type="Proteomes" id="UP001165065">
    <property type="component" value="Unassembled WGS sequence"/>
</dbReference>